<organism evidence="3">
    <name type="scientific">Tanacetum cinerariifolium</name>
    <name type="common">Dalmatian daisy</name>
    <name type="synonym">Chrysanthemum cinerariifolium</name>
    <dbReference type="NCBI Taxonomy" id="118510"/>
    <lineage>
        <taxon>Eukaryota</taxon>
        <taxon>Viridiplantae</taxon>
        <taxon>Streptophyta</taxon>
        <taxon>Embryophyta</taxon>
        <taxon>Tracheophyta</taxon>
        <taxon>Spermatophyta</taxon>
        <taxon>Magnoliopsida</taxon>
        <taxon>eudicotyledons</taxon>
        <taxon>Gunneridae</taxon>
        <taxon>Pentapetalae</taxon>
        <taxon>asterids</taxon>
        <taxon>campanulids</taxon>
        <taxon>Asterales</taxon>
        <taxon>Asteraceae</taxon>
        <taxon>Asteroideae</taxon>
        <taxon>Anthemideae</taxon>
        <taxon>Anthemidinae</taxon>
        <taxon>Tanacetum</taxon>
    </lineage>
</organism>
<accession>A0A699IGR6</accession>
<reference evidence="3" key="1">
    <citation type="journal article" date="2019" name="Sci. Rep.">
        <title>Draft genome of Tanacetum cinerariifolium, the natural source of mosquito coil.</title>
        <authorList>
            <person name="Yamashiro T."/>
            <person name="Shiraishi A."/>
            <person name="Satake H."/>
            <person name="Nakayama K."/>
        </authorList>
    </citation>
    <scope>NUCLEOTIDE SEQUENCE</scope>
</reference>
<feature type="compositionally biased region" description="Basic residues" evidence="2">
    <location>
        <begin position="90"/>
        <end position="104"/>
    </location>
</feature>
<evidence type="ECO:0000256" key="2">
    <source>
        <dbReference type="SAM" id="MobiDB-lite"/>
    </source>
</evidence>
<feature type="compositionally biased region" description="Low complexity" evidence="2">
    <location>
        <begin position="24"/>
        <end position="38"/>
    </location>
</feature>
<keyword evidence="1" id="KW-0175">Coiled coil</keyword>
<evidence type="ECO:0000256" key="1">
    <source>
        <dbReference type="SAM" id="Coils"/>
    </source>
</evidence>
<feature type="region of interest" description="Disordered" evidence="2">
    <location>
        <begin position="72"/>
        <end position="106"/>
    </location>
</feature>
<comment type="caution">
    <text evidence="3">The sequence shown here is derived from an EMBL/GenBank/DDBJ whole genome shotgun (WGS) entry which is preliminary data.</text>
</comment>
<feature type="compositionally biased region" description="Polar residues" evidence="2">
    <location>
        <begin position="14"/>
        <end position="23"/>
    </location>
</feature>
<dbReference type="AlphaFoldDB" id="A0A699IGR6"/>
<feature type="region of interest" description="Disordered" evidence="2">
    <location>
        <begin position="14"/>
        <end position="51"/>
    </location>
</feature>
<sequence length="269" mass="31717">MYGHYDYGAHHNFGGSSSQPNFDGSSSQPNVGGSSSQPNVRGSSSHVRQFSLDDEDFTNVYSLQFSESFREEQSPVEEVEEIQVPVTQKKPTRRRQTAPKKRPQKEKVVDQRCIPWTIEEETALCTCWVRTSEDSVKGNMRKESGFWIDILNDLYNTQKNQEMSELLKIKNRELELKAAELKIRRMENRQRDEALYETTTDEALKERLRQSFSVDFTFLIYVMFSFNFVDDQTRITRTYTKSHKQEQKDLRWFDPSDLRPRWNQDKKLN</sequence>
<protein>
    <submittedName>
        <fullName evidence="3">Uncharacterized protein</fullName>
    </submittedName>
</protein>
<proteinExistence type="predicted"/>
<dbReference type="EMBL" id="BKCJ010281203">
    <property type="protein sequence ID" value="GEZ45733.1"/>
    <property type="molecule type" value="Genomic_DNA"/>
</dbReference>
<gene>
    <name evidence="3" type="ORF">Tci_517706</name>
</gene>
<feature type="coiled-coil region" evidence="1">
    <location>
        <begin position="164"/>
        <end position="191"/>
    </location>
</feature>
<name>A0A699IGR6_TANCI</name>
<evidence type="ECO:0000313" key="3">
    <source>
        <dbReference type="EMBL" id="GEZ45733.1"/>
    </source>
</evidence>
<feature type="compositionally biased region" description="Polar residues" evidence="2">
    <location>
        <begin position="39"/>
        <end position="48"/>
    </location>
</feature>